<dbReference type="Gene3D" id="3.40.50.1240">
    <property type="entry name" value="Phosphoglycerate mutase-like"/>
    <property type="match status" value="1"/>
</dbReference>
<keyword evidence="3" id="KW-1185">Reference proteome</keyword>
<dbReference type="GO" id="GO:0005737">
    <property type="term" value="C:cytoplasm"/>
    <property type="evidence" value="ECO:0007669"/>
    <property type="project" value="TreeGrafter"/>
</dbReference>
<accession>A0A0M1P7T7</accession>
<organism evidence="2 3">
    <name type="scientific">Paenibacillus solani</name>
    <dbReference type="NCBI Taxonomy" id="1705565"/>
    <lineage>
        <taxon>Bacteria</taxon>
        <taxon>Bacillati</taxon>
        <taxon>Bacillota</taxon>
        <taxon>Bacilli</taxon>
        <taxon>Bacillales</taxon>
        <taxon>Paenibacillaceae</taxon>
        <taxon>Paenibacillus</taxon>
    </lineage>
</organism>
<dbReference type="GO" id="GO:0016791">
    <property type="term" value="F:phosphatase activity"/>
    <property type="evidence" value="ECO:0007669"/>
    <property type="project" value="TreeGrafter"/>
</dbReference>
<sequence length="186" mass="21449">MTILYFVRHAESPFIEGKERARGLSVEGVRAAERVKDLLLKEDIDVVIASSYQRAKDTIQPLADALALPIEEYEDLRERKVGDFQGYSFLEAKEKLFQDFAYSFPGGESSTTAQSRAVRMIEEVLNEYSGKRIVIGTHGDIMTLMLNHYDQRFDYHFWQGTTMPDIYRVEFDEGQLVHIARLWSSN</sequence>
<dbReference type="InterPro" id="IPR029033">
    <property type="entry name" value="His_PPase_superfam"/>
</dbReference>
<evidence type="ECO:0000313" key="3">
    <source>
        <dbReference type="Proteomes" id="UP000036932"/>
    </source>
</evidence>
<evidence type="ECO:0000256" key="1">
    <source>
        <dbReference type="PIRSR" id="PIRSR613078-2"/>
    </source>
</evidence>
<dbReference type="InterPro" id="IPR013078">
    <property type="entry name" value="His_Pase_superF_clade-1"/>
</dbReference>
<feature type="binding site" evidence="1">
    <location>
        <position position="54"/>
    </location>
    <ligand>
        <name>substrate</name>
    </ligand>
</feature>
<evidence type="ECO:0000313" key="2">
    <source>
        <dbReference type="EMBL" id="KOR90104.1"/>
    </source>
</evidence>
<name>A0A0M1P7T7_9BACL</name>
<dbReference type="Proteomes" id="UP000036932">
    <property type="component" value="Unassembled WGS sequence"/>
</dbReference>
<dbReference type="PANTHER" id="PTHR48100:SF59">
    <property type="entry name" value="ADENOSYLCOBALAMIN_ALPHA-RIBAZOLE PHOSPHATASE"/>
    <property type="match status" value="1"/>
</dbReference>
<protein>
    <submittedName>
        <fullName evidence="2">Phosphoglycerate mutase</fullName>
    </submittedName>
</protein>
<dbReference type="SMART" id="SM00855">
    <property type="entry name" value="PGAM"/>
    <property type="match status" value="1"/>
</dbReference>
<dbReference type="InterPro" id="IPR050275">
    <property type="entry name" value="PGM_Phosphatase"/>
</dbReference>
<dbReference type="CDD" id="cd07067">
    <property type="entry name" value="HP_PGM_like"/>
    <property type="match status" value="1"/>
</dbReference>
<comment type="caution">
    <text evidence="2">The sequence shown here is derived from an EMBL/GenBank/DDBJ whole genome shotgun (WGS) entry which is preliminary data.</text>
</comment>
<proteinExistence type="predicted"/>
<dbReference type="PATRIC" id="fig|1705565.3.peg.4795"/>
<dbReference type="EMBL" id="LIUT01000001">
    <property type="protein sequence ID" value="KOR90104.1"/>
    <property type="molecule type" value="Genomic_DNA"/>
</dbReference>
<dbReference type="AlphaFoldDB" id="A0A0M1P7T7"/>
<dbReference type="OrthoDB" id="2185101at2"/>
<dbReference type="Pfam" id="PF00300">
    <property type="entry name" value="His_Phos_1"/>
    <property type="match status" value="1"/>
</dbReference>
<dbReference type="PANTHER" id="PTHR48100">
    <property type="entry name" value="BROAD-SPECIFICITY PHOSPHATASE YOR283W-RELATED"/>
    <property type="match status" value="1"/>
</dbReference>
<reference evidence="3" key="1">
    <citation type="submission" date="2015-08" db="EMBL/GenBank/DDBJ databases">
        <title>Genome sequencing project for genomic taxonomy and phylogenomics of Bacillus-like bacteria.</title>
        <authorList>
            <person name="Liu B."/>
            <person name="Wang J."/>
            <person name="Zhu Y."/>
            <person name="Liu G."/>
            <person name="Chen Q."/>
            <person name="Chen Z."/>
            <person name="Lan J."/>
            <person name="Che J."/>
            <person name="Ge C."/>
            <person name="Shi H."/>
            <person name="Pan Z."/>
            <person name="Liu X."/>
        </authorList>
    </citation>
    <scope>NUCLEOTIDE SEQUENCE [LARGE SCALE GENOMIC DNA]</scope>
    <source>
        <strain evidence="3">FJAT-22460</strain>
    </source>
</reference>
<gene>
    <name evidence="2" type="ORF">AM231_13795</name>
</gene>
<dbReference type="SUPFAM" id="SSF53254">
    <property type="entry name" value="Phosphoglycerate mutase-like"/>
    <property type="match status" value="1"/>
</dbReference>